<dbReference type="RefSeq" id="XP_025552952.1">
    <property type="nucleotide sequence ID" value="XM_025690912.1"/>
</dbReference>
<sequence length="157" mass="16873">MSASAQYFIKLPVSTQSQQTLPSGGEKFITTRLTKPSAQPPIQRAKHIAQQTRGKLLLVRRDISPVHHGTRRPTVLVSEAMSNKTTAQMTDSEAIPNEEPEGAKWASRGSLAPQSWTWTGKAHRAGSGIQTLSCGMVSNLMSGGIQVTSSLVLVLVP</sequence>
<dbReference type="GeneID" id="37195201"/>
<reference evidence="2 3" key="1">
    <citation type="submission" date="2018-02" db="EMBL/GenBank/DDBJ databases">
        <title>The genomes of Aspergillus section Nigri reveals drivers in fungal speciation.</title>
        <authorList>
            <consortium name="DOE Joint Genome Institute"/>
            <person name="Vesth T.C."/>
            <person name="Nybo J."/>
            <person name="Theobald S."/>
            <person name="Brandl J."/>
            <person name="Frisvad J.C."/>
            <person name="Nielsen K.F."/>
            <person name="Lyhne E.K."/>
            <person name="Kogle M.E."/>
            <person name="Kuo A."/>
            <person name="Riley R."/>
            <person name="Clum A."/>
            <person name="Nolan M."/>
            <person name="Lipzen A."/>
            <person name="Salamov A."/>
            <person name="Henrissat B."/>
            <person name="Wiebenga A."/>
            <person name="De vries R.P."/>
            <person name="Grigoriev I.V."/>
            <person name="Mortensen U.H."/>
            <person name="Andersen M.R."/>
            <person name="Baker S.E."/>
        </authorList>
    </citation>
    <scope>NUCLEOTIDE SEQUENCE [LARGE SCALE GENOMIC DNA]</scope>
    <source>
        <strain evidence="2 3">CBS 101889</strain>
    </source>
</reference>
<keyword evidence="3" id="KW-1185">Reference proteome</keyword>
<evidence type="ECO:0000313" key="3">
    <source>
        <dbReference type="Proteomes" id="UP000248961"/>
    </source>
</evidence>
<accession>A0A395I3N2</accession>
<dbReference type="Proteomes" id="UP000248961">
    <property type="component" value="Unassembled WGS sequence"/>
</dbReference>
<organism evidence="2 3">
    <name type="scientific">Aspergillus homomorphus (strain CBS 101889)</name>
    <dbReference type="NCBI Taxonomy" id="1450537"/>
    <lineage>
        <taxon>Eukaryota</taxon>
        <taxon>Fungi</taxon>
        <taxon>Dikarya</taxon>
        <taxon>Ascomycota</taxon>
        <taxon>Pezizomycotina</taxon>
        <taxon>Eurotiomycetes</taxon>
        <taxon>Eurotiomycetidae</taxon>
        <taxon>Eurotiales</taxon>
        <taxon>Aspergillaceae</taxon>
        <taxon>Aspergillus</taxon>
        <taxon>Aspergillus subgen. Circumdati</taxon>
    </lineage>
</organism>
<feature type="region of interest" description="Disordered" evidence="1">
    <location>
        <begin position="86"/>
        <end position="110"/>
    </location>
</feature>
<proteinExistence type="predicted"/>
<evidence type="ECO:0000313" key="2">
    <source>
        <dbReference type="EMBL" id="RAL13798.1"/>
    </source>
</evidence>
<dbReference type="AlphaFoldDB" id="A0A395I3N2"/>
<dbReference type="EMBL" id="KZ824277">
    <property type="protein sequence ID" value="RAL13798.1"/>
    <property type="molecule type" value="Genomic_DNA"/>
</dbReference>
<dbReference type="VEuPathDB" id="FungiDB:BO97DRAFT_26209"/>
<gene>
    <name evidence="2" type="ORF">BO97DRAFT_26209</name>
</gene>
<evidence type="ECO:0000256" key="1">
    <source>
        <dbReference type="SAM" id="MobiDB-lite"/>
    </source>
</evidence>
<protein>
    <submittedName>
        <fullName evidence="2">Uncharacterized protein</fullName>
    </submittedName>
</protein>
<name>A0A395I3N2_ASPHC</name>